<evidence type="ECO:0000256" key="1">
    <source>
        <dbReference type="SAM" id="MobiDB-lite"/>
    </source>
</evidence>
<reference evidence="3" key="1">
    <citation type="journal article" date="2019" name="Int. J. Syst. Evol. Microbiol.">
        <title>The Global Catalogue of Microorganisms (GCM) 10K type strain sequencing project: providing services to taxonomists for standard genome sequencing and annotation.</title>
        <authorList>
            <consortium name="The Broad Institute Genomics Platform"/>
            <consortium name="The Broad Institute Genome Sequencing Center for Infectious Disease"/>
            <person name="Wu L."/>
            <person name="Ma J."/>
        </authorList>
    </citation>
    <scope>NUCLEOTIDE SEQUENCE [LARGE SCALE GENOMIC DNA]</scope>
    <source>
        <strain evidence="3">CCUG 56042</strain>
    </source>
</reference>
<dbReference type="RefSeq" id="WP_377710844.1">
    <property type="nucleotide sequence ID" value="NZ_JBHSMP010000011.1"/>
</dbReference>
<name>A0ABW0J776_9BURK</name>
<sequence length="44" mass="4906">MKPQIMAEAMPIRSGASESGRDTAPQFNPALSRGEHQLFMRFNV</sequence>
<proteinExistence type="predicted"/>
<comment type="caution">
    <text evidence="2">The sequence shown here is derived from an EMBL/GenBank/DDBJ whole genome shotgun (WGS) entry which is preliminary data.</text>
</comment>
<dbReference type="Proteomes" id="UP001596103">
    <property type="component" value="Unassembled WGS sequence"/>
</dbReference>
<protein>
    <submittedName>
        <fullName evidence="2">Uncharacterized protein</fullName>
    </submittedName>
</protein>
<gene>
    <name evidence="2" type="ORF">ACFPTO_08640</name>
</gene>
<evidence type="ECO:0000313" key="2">
    <source>
        <dbReference type="EMBL" id="MFC5428864.1"/>
    </source>
</evidence>
<evidence type="ECO:0000313" key="3">
    <source>
        <dbReference type="Proteomes" id="UP001596103"/>
    </source>
</evidence>
<accession>A0ABW0J776</accession>
<organism evidence="2 3">
    <name type="scientific">Paraburkholderia denitrificans</name>
    <dbReference type="NCBI Taxonomy" id="694025"/>
    <lineage>
        <taxon>Bacteria</taxon>
        <taxon>Pseudomonadati</taxon>
        <taxon>Pseudomonadota</taxon>
        <taxon>Betaproteobacteria</taxon>
        <taxon>Burkholderiales</taxon>
        <taxon>Burkholderiaceae</taxon>
        <taxon>Paraburkholderia</taxon>
    </lineage>
</organism>
<dbReference type="EMBL" id="JBHSMP010000011">
    <property type="protein sequence ID" value="MFC5428864.1"/>
    <property type="molecule type" value="Genomic_DNA"/>
</dbReference>
<feature type="region of interest" description="Disordered" evidence="1">
    <location>
        <begin position="1"/>
        <end position="32"/>
    </location>
</feature>
<keyword evidence="3" id="KW-1185">Reference proteome</keyword>